<dbReference type="Pfam" id="PF00072">
    <property type="entry name" value="Response_reg"/>
    <property type="match status" value="1"/>
</dbReference>
<dbReference type="SMART" id="SM00448">
    <property type="entry name" value="REC"/>
    <property type="match status" value="1"/>
</dbReference>
<keyword evidence="1 2" id="KW-0597">Phosphoprotein</keyword>
<dbReference type="InterPro" id="IPR050595">
    <property type="entry name" value="Bact_response_regulator"/>
</dbReference>
<dbReference type="PANTHER" id="PTHR44591">
    <property type="entry name" value="STRESS RESPONSE REGULATOR PROTEIN 1"/>
    <property type="match status" value="1"/>
</dbReference>
<dbReference type="CDD" id="cd00156">
    <property type="entry name" value="REC"/>
    <property type="match status" value="1"/>
</dbReference>
<accession>A0A948WC04</accession>
<dbReference type="SUPFAM" id="SSF52172">
    <property type="entry name" value="CheY-like"/>
    <property type="match status" value="1"/>
</dbReference>
<feature type="domain" description="Response regulatory" evidence="4">
    <location>
        <begin position="4"/>
        <end position="119"/>
    </location>
</feature>
<dbReference type="InterPro" id="IPR011006">
    <property type="entry name" value="CheY-like_superfamily"/>
</dbReference>
<proteinExistence type="predicted"/>
<dbReference type="Proteomes" id="UP000777784">
    <property type="component" value="Unassembled WGS sequence"/>
</dbReference>
<evidence type="ECO:0000256" key="1">
    <source>
        <dbReference type="ARBA" id="ARBA00022553"/>
    </source>
</evidence>
<feature type="compositionally biased region" description="Polar residues" evidence="3">
    <location>
        <begin position="127"/>
        <end position="140"/>
    </location>
</feature>
<evidence type="ECO:0000259" key="4">
    <source>
        <dbReference type="PROSITE" id="PS50110"/>
    </source>
</evidence>
<dbReference type="PANTHER" id="PTHR44591:SF3">
    <property type="entry name" value="RESPONSE REGULATORY DOMAIN-CONTAINING PROTEIN"/>
    <property type="match status" value="1"/>
</dbReference>
<protein>
    <submittedName>
        <fullName evidence="5">Response regulator</fullName>
    </submittedName>
</protein>
<feature type="region of interest" description="Disordered" evidence="3">
    <location>
        <begin position="120"/>
        <end position="140"/>
    </location>
</feature>
<name>A0A948WC04_UNCEI</name>
<dbReference type="GO" id="GO:0000160">
    <property type="term" value="P:phosphorelay signal transduction system"/>
    <property type="evidence" value="ECO:0007669"/>
    <property type="project" value="InterPro"/>
</dbReference>
<reference evidence="5" key="1">
    <citation type="submission" date="2021-05" db="EMBL/GenBank/DDBJ databases">
        <title>Energy efficiency and biological interactions define the core microbiome of deep oligotrophic groundwater.</title>
        <authorList>
            <person name="Mehrshad M."/>
            <person name="Lopez-Fernandez M."/>
            <person name="Bell E."/>
            <person name="Bernier-Latmani R."/>
            <person name="Bertilsson S."/>
            <person name="Dopson M."/>
        </authorList>
    </citation>
    <scope>NUCLEOTIDE SEQUENCE</scope>
    <source>
        <strain evidence="5">Modern_marine.mb.64</strain>
    </source>
</reference>
<evidence type="ECO:0000313" key="5">
    <source>
        <dbReference type="EMBL" id="MBU2690473.1"/>
    </source>
</evidence>
<evidence type="ECO:0000256" key="3">
    <source>
        <dbReference type="SAM" id="MobiDB-lite"/>
    </source>
</evidence>
<evidence type="ECO:0000256" key="2">
    <source>
        <dbReference type="PROSITE-ProRule" id="PRU00169"/>
    </source>
</evidence>
<dbReference type="AlphaFoldDB" id="A0A948WC04"/>
<comment type="caution">
    <text evidence="5">The sequence shown here is derived from an EMBL/GenBank/DDBJ whole genome shotgun (WGS) entry which is preliminary data.</text>
</comment>
<dbReference type="InterPro" id="IPR001789">
    <property type="entry name" value="Sig_transdc_resp-reg_receiver"/>
</dbReference>
<dbReference type="EMBL" id="JAHJDP010000032">
    <property type="protein sequence ID" value="MBU2690473.1"/>
    <property type="molecule type" value="Genomic_DNA"/>
</dbReference>
<evidence type="ECO:0000313" key="6">
    <source>
        <dbReference type="Proteomes" id="UP000777784"/>
    </source>
</evidence>
<feature type="modified residue" description="4-aspartylphosphate" evidence="2">
    <location>
        <position position="54"/>
    </location>
</feature>
<dbReference type="Gene3D" id="3.40.50.2300">
    <property type="match status" value="1"/>
</dbReference>
<gene>
    <name evidence="5" type="ORF">KJ970_06050</name>
</gene>
<sequence>MSHRVLIVDDEGLLVRTLVQAFRERGFDIQSASTAEDAQKRFNAGDTFDLLILDNKLPGMSGLDLLEKQSSSLDRTRIILMTAFDTAETQDRCRRLGVDRYLRKPFDLSAILDLASQLVSEDENRGASPQGSNQSSKEGG</sequence>
<dbReference type="PROSITE" id="PS50110">
    <property type="entry name" value="RESPONSE_REGULATORY"/>
    <property type="match status" value="1"/>
</dbReference>
<organism evidence="5 6">
    <name type="scientific">Eiseniibacteriota bacterium</name>
    <dbReference type="NCBI Taxonomy" id="2212470"/>
    <lineage>
        <taxon>Bacteria</taxon>
        <taxon>Candidatus Eiseniibacteriota</taxon>
    </lineage>
</organism>